<dbReference type="EMBL" id="ML119062">
    <property type="protein sequence ID" value="ROT35094.1"/>
    <property type="molecule type" value="Genomic_DNA"/>
</dbReference>
<evidence type="ECO:0000313" key="3">
    <source>
        <dbReference type="EMBL" id="ROT35094.1"/>
    </source>
</evidence>
<keyword evidence="4" id="KW-1185">Reference proteome</keyword>
<accession>A0A3N2PL06</accession>
<evidence type="ECO:0000256" key="1">
    <source>
        <dbReference type="ARBA" id="ARBA00022801"/>
    </source>
</evidence>
<keyword evidence="1" id="KW-0378">Hydrolase</keyword>
<dbReference type="GO" id="GO:0016787">
    <property type="term" value="F:hydrolase activity"/>
    <property type="evidence" value="ECO:0007669"/>
    <property type="project" value="UniProtKB-KW"/>
</dbReference>
<dbReference type="PANTHER" id="PTHR48081">
    <property type="entry name" value="AB HYDROLASE SUPERFAMILY PROTEIN C4A8.06C"/>
    <property type="match status" value="1"/>
</dbReference>
<gene>
    <name evidence="3" type="ORF">SODALDRAFT_346625</name>
</gene>
<dbReference type="PANTHER" id="PTHR48081:SF8">
    <property type="entry name" value="ALPHA_BETA HYDROLASE FOLD-3 DOMAIN-CONTAINING PROTEIN-RELATED"/>
    <property type="match status" value="1"/>
</dbReference>
<evidence type="ECO:0000313" key="4">
    <source>
        <dbReference type="Proteomes" id="UP000272025"/>
    </source>
</evidence>
<dbReference type="InterPro" id="IPR050300">
    <property type="entry name" value="GDXG_lipolytic_enzyme"/>
</dbReference>
<dbReference type="Gene3D" id="3.40.50.1820">
    <property type="entry name" value="alpha/beta hydrolase"/>
    <property type="match status" value="1"/>
</dbReference>
<sequence>MGYLRSKLEYVSVPSNFKPGPKHGHYSDMDAEYAKVGPPLAKMMLEGWTKDMPMEQFKAMFLNEDPPVPEDCPQPGKDISLERLKVPMRDGAERELKIYKNFKAQKNAALVYKMHGGGWTVGSHEIDEAENRYIAGLTNVVVVSIDYRMAPEFPFPYALHDSVDGLLWCKAHASKLGINPERIIVGGCSAGGNLSAALSIVARNDGITGIVAQHLSIPVTCHPALFDKVPDAEKYELLSYIQNKDADLVNAAQMEFFWDCYTGKDTKLDVLHSPLLSRNLSGLPPAMVQVAGLDPLRDEGIAYAEALKAHGVPTTLHVYKGVPHGFYGFPTLDASKQYFSRLVEFVERHAKGLSSKL</sequence>
<dbReference type="SUPFAM" id="SSF53474">
    <property type="entry name" value="alpha/beta-Hydrolases"/>
    <property type="match status" value="1"/>
</dbReference>
<feature type="domain" description="Alpha/beta hydrolase fold-3" evidence="2">
    <location>
        <begin position="113"/>
        <end position="327"/>
    </location>
</feature>
<dbReference type="GeneID" id="39581736"/>
<dbReference type="RefSeq" id="XP_028462900.1">
    <property type="nucleotide sequence ID" value="XM_028613258.1"/>
</dbReference>
<reference evidence="3 4" key="1">
    <citation type="journal article" date="2018" name="Mol. Ecol.">
        <title>The obligate alkalophilic soda-lake fungus Sodiomyces alkalinus has shifted to a protein diet.</title>
        <authorList>
            <person name="Grum-Grzhimaylo A.A."/>
            <person name="Falkoski D.L."/>
            <person name="van den Heuvel J."/>
            <person name="Valero-Jimenez C.A."/>
            <person name="Min B."/>
            <person name="Choi I.G."/>
            <person name="Lipzen A."/>
            <person name="Daum C.G."/>
            <person name="Aanen D.K."/>
            <person name="Tsang A."/>
            <person name="Henrissat B."/>
            <person name="Bilanenko E.N."/>
            <person name="de Vries R.P."/>
            <person name="van Kan J.A.L."/>
            <person name="Grigoriev I.V."/>
            <person name="Debets A.J.M."/>
        </authorList>
    </citation>
    <scope>NUCLEOTIDE SEQUENCE [LARGE SCALE GENOMIC DNA]</scope>
    <source>
        <strain evidence="3 4">F11</strain>
    </source>
</reference>
<name>A0A3N2PL06_SODAK</name>
<dbReference type="InterPro" id="IPR029058">
    <property type="entry name" value="AB_hydrolase_fold"/>
</dbReference>
<dbReference type="Pfam" id="PF07859">
    <property type="entry name" value="Abhydrolase_3"/>
    <property type="match status" value="1"/>
</dbReference>
<protein>
    <recommendedName>
        <fullName evidence="2">Alpha/beta hydrolase fold-3 domain-containing protein</fullName>
    </recommendedName>
</protein>
<proteinExistence type="predicted"/>
<dbReference type="STRING" id="1314773.A0A3N2PL06"/>
<dbReference type="AlphaFoldDB" id="A0A3N2PL06"/>
<organism evidence="3 4">
    <name type="scientific">Sodiomyces alkalinus (strain CBS 110278 / VKM F-3762 / F11)</name>
    <name type="common">Alkaliphilic filamentous fungus</name>
    <dbReference type="NCBI Taxonomy" id="1314773"/>
    <lineage>
        <taxon>Eukaryota</taxon>
        <taxon>Fungi</taxon>
        <taxon>Dikarya</taxon>
        <taxon>Ascomycota</taxon>
        <taxon>Pezizomycotina</taxon>
        <taxon>Sordariomycetes</taxon>
        <taxon>Hypocreomycetidae</taxon>
        <taxon>Glomerellales</taxon>
        <taxon>Plectosphaerellaceae</taxon>
        <taxon>Sodiomyces</taxon>
    </lineage>
</organism>
<dbReference type="OrthoDB" id="408631at2759"/>
<dbReference type="InterPro" id="IPR013094">
    <property type="entry name" value="AB_hydrolase_3"/>
</dbReference>
<dbReference type="Proteomes" id="UP000272025">
    <property type="component" value="Unassembled WGS sequence"/>
</dbReference>
<evidence type="ECO:0000259" key="2">
    <source>
        <dbReference type="Pfam" id="PF07859"/>
    </source>
</evidence>